<evidence type="ECO:0000256" key="1">
    <source>
        <dbReference type="SAM" id="MobiDB-lite"/>
    </source>
</evidence>
<evidence type="ECO:0000313" key="2">
    <source>
        <dbReference type="EMBL" id="MQM18041.1"/>
    </source>
</evidence>
<feature type="compositionally biased region" description="Low complexity" evidence="1">
    <location>
        <begin position="29"/>
        <end position="43"/>
    </location>
</feature>
<protein>
    <submittedName>
        <fullName evidence="2">Uncharacterized protein</fullName>
    </submittedName>
</protein>
<feature type="region of interest" description="Disordered" evidence="1">
    <location>
        <begin position="25"/>
        <end position="44"/>
    </location>
</feature>
<evidence type="ECO:0000313" key="3">
    <source>
        <dbReference type="Proteomes" id="UP000652761"/>
    </source>
</evidence>
<name>A0A843XFM2_COLES</name>
<feature type="non-terminal residue" evidence="2">
    <location>
        <position position="82"/>
    </location>
</feature>
<feature type="region of interest" description="Disordered" evidence="1">
    <location>
        <begin position="55"/>
        <end position="82"/>
    </location>
</feature>
<organism evidence="2 3">
    <name type="scientific">Colocasia esculenta</name>
    <name type="common">Wild taro</name>
    <name type="synonym">Arum esculentum</name>
    <dbReference type="NCBI Taxonomy" id="4460"/>
    <lineage>
        <taxon>Eukaryota</taxon>
        <taxon>Viridiplantae</taxon>
        <taxon>Streptophyta</taxon>
        <taxon>Embryophyta</taxon>
        <taxon>Tracheophyta</taxon>
        <taxon>Spermatophyta</taxon>
        <taxon>Magnoliopsida</taxon>
        <taxon>Liliopsida</taxon>
        <taxon>Araceae</taxon>
        <taxon>Aroideae</taxon>
        <taxon>Colocasieae</taxon>
        <taxon>Colocasia</taxon>
    </lineage>
</organism>
<dbReference type="EMBL" id="NMUH01007928">
    <property type="protein sequence ID" value="MQM18041.1"/>
    <property type="molecule type" value="Genomic_DNA"/>
</dbReference>
<dbReference type="AlphaFoldDB" id="A0A843XFM2"/>
<accession>A0A843XFM2</accession>
<dbReference type="Proteomes" id="UP000652761">
    <property type="component" value="Unassembled WGS sequence"/>
</dbReference>
<proteinExistence type="predicted"/>
<keyword evidence="3" id="KW-1185">Reference proteome</keyword>
<gene>
    <name evidence="2" type="ORF">Taro_051025</name>
</gene>
<sequence>MTCYIFNYLNRDMVRGGRSRTIFTSVDRGSASPSTTGTASPSTPVIPVIGTASPSMPVVPVTGTASPSTTRVAPPFPSSSPP</sequence>
<reference evidence="2" key="1">
    <citation type="submission" date="2017-07" db="EMBL/GenBank/DDBJ databases">
        <title>Taro Niue Genome Assembly and Annotation.</title>
        <authorList>
            <person name="Atibalentja N."/>
            <person name="Keating K."/>
            <person name="Fields C.J."/>
        </authorList>
    </citation>
    <scope>NUCLEOTIDE SEQUENCE</scope>
    <source>
        <strain evidence="2">Niue_2</strain>
        <tissue evidence="2">Leaf</tissue>
    </source>
</reference>
<comment type="caution">
    <text evidence="2">The sequence shown here is derived from an EMBL/GenBank/DDBJ whole genome shotgun (WGS) entry which is preliminary data.</text>
</comment>